<dbReference type="PANTHER" id="PTHR39419">
    <property type="entry name" value="SLL0814 PROTEIN"/>
    <property type="match status" value="1"/>
</dbReference>
<feature type="transmembrane region" description="Helical" evidence="1">
    <location>
        <begin position="106"/>
        <end position="123"/>
    </location>
</feature>
<feature type="transmembrane region" description="Helical" evidence="1">
    <location>
        <begin position="193"/>
        <end position="210"/>
    </location>
</feature>
<keyword evidence="1" id="KW-0472">Membrane</keyword>
<dbReference type="OrthoDB" id="107798at2157"/>
<feature type="transmembrane region" description="Helical" evidence="1">
    <location>
        <begin position="130"/>
        <end position="154"/>
    </location>
</feature>
<gene>
    <name evidence="2" type="ordered locus">Cmaq_0102</name>
</gene>
<feature type="transmembrane region" description="Helical" evidence="1">
    <location>
        <begin position="160"/>
        <end position="181"/>
    </location>
</feature>
<keyword evidence="1" id="KW-0812">Transmembrane</keyword>
<dbReference type="HOGENOM" id="CLU_070738_1_0_2"/>
<reference evidence="2 3" key="1">
    <citation type="submission" date="2007-10" db="EMBL/GenBank/DDBJ databases">
        <title>Complete sequence of Caldivirga maquilingensis IC-167.</title>
        <authorList>
            <consortium name="US DOE Joint Genome Institute"/>
            <person name="Copeland A."/>
            <person name="Lucas S."/>
            <person name="Lapidus A."/>
            <person name="Barry K."/>
            <person name="Glavina del Rio T."/>
            <person name="Dalin E."/>
            <person name="Tice H."/>
            <person name="Pitluck S."/>
            <person name="Saunders E."/>
            <person name="Brettin T."/>
            <person name="Bruce D."/>
            <person name="Detter J.C."/>
            <person name="Han C."/>
            <person name="Schmutz J."/>
            <person name="Larimer F."/>
            <person name="Land M."/>
            <person name="Hauser L."/>
            <person name="Kyrpides N."/>
            <person name="Ivanova N."/>
            <person name="Biddle J.F."/>
            <person name="Zhang Z."/>
            <person name="Fitz-Gibbon S.T."/>
            <person name="Lowe T.M."/>
            <person name="Saltikov C."/>
            <person name="House C.H."/>
            <person name="Richardson P."/>
        </authorList>
    </citation>
    <scope>NUCLEOTIDE SEQUENCE [LARGE SCALE GENOMIC DNA]</scope>
    <source>
        <strain evidence="3">ATCC 700844 / DSM 13496 / JCM 10307 / IC-167</strain>
    </source>
</reference>
<dbReference type="AlphaFoldDB" id="A8MA24"/>
<feature type="transmembrane region" description="Helical" evidence="1">
    <location>
        <begin position="216"/>
        <end position="236"/>
    </location>
</feature>
<dbReference type="Proteomes" id="UP000001137">
    <property type="component" value="Chromosome"/>
</dbReference>
<evidence type="ECO:0000313" key="2">
    <source>
        <dbReference type="EMBL" id="ABW00956.1"/>
    </source>
</evidence>
<feature type="transmembrane region" description="Helical" evidence="1">
    <location>
        <begin position="7"/>
        <end position="26"/>
    </location>
</feature>
<sequence>MVKSRILIVVWILAYLYIPCLIIGNTVQMSGVVGLVVGFIASPLYLIIIYLAHSIMNMEARRAFTFLVITFLVSMAFELLGVNYGIPFGKYYYTQGLGPKVYGVPILIPLLWSSLGYFTLIAYGDYVLSALGMVVLDVTFDPLLSGPIGLWHWVTRGQFFGVPLINFLGWFVVSITFYLIYARVMRVWGYKPSIIALLFYDLYDIDWAITDAFYGLMPVALISTVLLIIFNTMVILRLRRCG</sequence>
<accession>A8MA24</accession>
<proteinExistence type="predicted"/>
<keyword evidence="3" id="KW-1185">Reference proteome</keyword>
<dbReference type="EMBL" id="CP000852">
    <property type="protein sequence ID" value="ABW00956.1"/>
    <property type="molecule type" value="Genomic_DNA"/>
</dbReference>
<dbReference type="PANTHER" id="PTHR39419:SF1">
    <property type="entry name" value="SLL0814 PROTEIN"/>
    <property type="match status" value="1"/>
</dbReference>
<dbReference type="KEGG" id="cma:Cmaq_0102"/>
<evidence type="ECO:0000256" key="1">
    <source>
        <dbReference type="SAM" id="Phobius"/>
    </source>
</evidence>
<dbReference type="eggNOG" id="arCOG02835">
    <property type="taxonomic scope" value="Archaea"/>
</dbReference>
<organism evidence="2 3">
    <name type="scientific">Caldivirga maquilingensis (strain ATCC 700844 / DSM 13496 / JCM 10307 / IC-167)</name>
    <dbReference type="NCBI Taxonomy" id="397948"/>
    <lineage>
        <taxon>Archaea</taxon>
        <taxon>Thermoproteota</taxon>
        <taxon>Thermoprotei</taxon>
        <taxon>Thermoproteales</taxon>
        <taxon>Thermoproteaceae</taxon>
        <taxon>Caldivirga</taxon>
    </lineage>
</organism>
<dbReference type="STRING" id="397948.Cmaq_0102"/>
<evidence type="ECO:0000313" key="3">
    <source>
        <dbReference type="Proteomes" id="UP000001137"/>
    </source>
</evidence>
<name>A8MA24_CALMQ</name>
<keyword evidence="1" id="KW-1133">Transmembrane helix</keyword>
<feature type="transmembrane region" description="Helical" evidence="1">
    <location>
        <begin position="64"/>
        <end position="86"/>
    </location>
</feature>
<feature type="transmembrane region" description="Helical" evidence="1">
    <location>
        <begin position="32"/>
        <end position="52"/>
    </location>
</feature>
<protein>
    <submittedName>
        <fullName evidence="2">Membrane protein-like protein</fullName>
    </submittedName>
</protein>
<dbReference type="RefSeq" id="WP_012185176.1">
    <property type="nucleotide sequence ID" value="NC_009954.1"/>
</dbReference>
<dbReference type="InterPro" id="IPR007354">
    <property type="entry name" value="CruF-like"/>
</dbReference>
<dbReference type="GeneID" id="5709656"/>
<dbReference type="Pfam" id="PF04240">
    <property type="entry name" value="Caroten_synth"/>
    <property type="match status" value="1"/>
</dbReference>